<dbReference type="InterPro" id="IPR043519">
    <property type="entry name" value="NT_sf"/>
</dbReference>
<evidence type="ECO:0000259" key="1">
    <source>
        <dbReference type="Pfam" id="PF18765"/>
    </source>
</evidence>
<dbReference type="GO" id="GO:0016740">
    <property type="term" value="F:transferase activity"/>
    <property type="evidence" value="ECO:0007669"/>
    <property type="project" value="UniProtKB-KW"/>
</dbReference>
<dbReference type="Proteomes" id="UP000306007">
    <property type="component" value="Chromosome"/>
</dbReference>
<organism evidence="2 3">
    <name type="scientific">Thermococcus indicus</name>
    <dbReference type="NCBI Taxonomy" id="2586643"/>
    <lineage>
        <taxon>Archaea</taxon>
        <taxon>Methanobacteriati</taxon>
        <taxon>Methanobacteriota</taxon>
        <taxon>Thermococci</taxon>
        <taxon>Thermococcales</taxon>
        <taxon>Thermococcaceae</taxon>
        <taxon>Thermococcus</taxon>
    </lineage>
</organism>
<dbReference type="OrthoDB" id="91847at2157"/>
<protein>
    <submittedName>
        <fullName evidence="2">Nucleotidyltransferase domain-containing protein</fullName>
    </submittedName>
</protein>
<dbReference type="Pfam" id="PF18765">
    <property type="entry name" value="Polbeta"/>
    <property type="match status" value="1"/>
</dbReference>
<keyword evidence="2" id="KW-0808">Transferase</keyword>
<dbReference type="AlphaFoldDB" id="A0A4Y5SLE6"/>
<feature type="domain" description="Polymerase beta nucleotidyltransferase" evidence="1">
    <location>
        <begin position="15"/>
        <end position="70"/>
    </location>
</feature>
<dbReference type="CDD" id="cd05403">
    <property type="entry name" value="NT_KNTase_like"/>
    <property type="match status" value="1"/>
</dbReference>
<keyword evidence="3" id="KW-1185">Reference proteome</keyword>
<dbReference type="EMBL" id="CP040846">
    <property type="protein sequence ID" value="QDA31676.1"/>
    <property type="molecule type" value="Genomic_DNA"/>
</dbReference>
<dbReference type="GeneID" id="40475277"/>
<dbReference type="SUPFAM" id="SSF81301">
    <property type="entry name" value="Nucleotidyltransferase"/>
    <property type="match status" value="1"/>
</dbReference>
<name>A0A4Y5SLE6_9EURY</name>
<dbReference type="InterPro" id="IPR041633">
    <property type="entry name" value="Polbeta"/>
</dbReference>
<dbReference type="KEGG" id="tic:FH039_08795"/>
<sequence length="202" mass="22755">MMSSDLKKKLSELAKDFKEKNPNVWDILLYGSIVKGKEAPNDIDIAVILTEGDPFEVAFHFKRVLEERGFSPEELDVKGFLMGELFSENNLISFALLVEGYSLTKNEFLHKALNAKGYTLFKFSYSGLTGSEKVRFIYSLRGRRGGEGILKKLNAVELAAGVVLVPVHATFEFREFLSLWGLSYEYAPILVGEFSREVPSLE</sequence>
<proteinExistence type="predicted"/>
<dbReference type="RefSeq" id="WP_139681012.1">
    <property type="nucleotide sequence ID" value="NZ_CP040846.1"/>
</dbReference>
<gene>
    <name evidence="2" type="ORF">FH039_08795</name>
</gene>
<reference evidence="2 3" key="1">
    <citation type="submission" date="2019-06" db="EMBL/GenBank/DDBJ databases">
        <title>Thermococcus indicus sp. nov., a Fe(III)-reducing hyperthermophilic archaeon isolated from the Onnuri vent field of the Central Indian Ocean ridge.</title>
        <authorList>
            <person name="Lim J.K."/>
            <person name="Kim Y.J."/>
            <person name="Kwon K.K."/>
        </authorList>
    </citation>
    <scope>NUCLEOTIDE SEQUENCE [LARGE SCALE GENOMIC DNA]</scope>
    <source>
        <strain evidence="2 3">IOH1</strain>
    </source>
</reference>
<evidence type="ECO:0000313" key="3">
    <source>
        <dbReference type="Proteomes" id="UP000306007"/>
    </source>
</evidence>
<dbReference type="Gene3D" id="3.30.460.10">
    <property type="entry name" value="Beta Polymerase, domain 2"/>
    <property type="match status" value="1"/>
</dbReference>
<evidence type="ECO:0000313" key="2">
    <source>
        <dbReference type="EMBL" id="QDA31676.1"/>
    </source>
</evidence>
<accession>A0A4Y5SLE6</accession>